<dbReference type="EC" id="1.13.11.93" evidence="6"/>
<dbReference type="STRING" id="1172194.WQQ_05340"/>
<dbReference type="Proteomes" id="UP000003704">
    <property type="component" value="Unassembled WGS sequence"/>
</dbReference>
<dbReference type="GO" id="GO:0051213">
    <property type="term" value="F:dioxygenase activity"/>
    <property type="evidence" value="ECO:0007669"/>
    <property type="project" value="UniProtKB-KW"/>
</dbReference>
<evidence type="ECO:0000313" key="9">
    <source>
        <dbReference type="Proteomes" id="UP000003704"/>
    </source>
</evidence>
<name>I7ZFB4_9GAMM</name>
<keyword evidence="3" id="KW-0560">Oxidoreductase</keyword>
<dbReference type="AlphaFoldDB" id="I7ZFB4"/>
<gene>
    <name evidence="8" type="ORF">WQQ_05340</name>
</gene>
<evidence type="ECO:0000313" key="8">
    <source>
        <dbReference type="EMBL" id="EIT70397.1"/>
    </source>
</evidence>
<comment type="cofactor">
    <cofactor evidence="1">
        <name>Fe(2+)</name>
        <dbReference type="ChEBI" id="CHEBI:29033"/>
    </cofactor>
</comment>
<accession>I7ZFB4</accession>
<organism evidence="8 9">
    <name type="scientific">Hydrocarboniphaga effusa AP103</name>
    <dbReference type="NCBI Taxonomy" id="1172194"/>
    <lineage>
        <taxon>Bacteria</taxon>
        <taxon>Pseudomonadati</taxon>
        <taxon>Pseudomonadota</taxon>
        <taxon>Gammaproteobacteria</taxon>
        <taxon>Nevskiales</taxon>
        <taxon>Nevskiaceae</taxon>
        <taxon>Hydrocarboniphaga</taxon>
    </lineage>
</organism>
<keyword evidence="9" id="KW-1185">Reference proteome</keyword>
<evidence type="ECO:0000256" key="7">
    <source>
        <dbReference type="ARBA" id="ARBA00035045"/>
    </source>
</evidence>
<reference evidence="8 9" key="1">
    <citation type="journal article" date="2012" name="J. Bacteriol.">
        <title>Genome Sequence of n-Alkane-Degrading Hydrocarboniphaga effusa Strain AP103T (ATCC BAA-332T).</title>
        <authorList>
            <person name="Chang H.K."/>
            <person name="Zylstra G.J."/>
            <person name="Chae J.C."/>
        </authorList>
    </citation>
    <scope>NUCLEOTIDE SEQUENCE [LARGE SCALE GENOMIC DNA]</scope>
    <source>
        <strain evidence="8 9">AP103</strain>
    </source>
</reference>
<dbReference type="SMART" id="SM01150">
    <property type="entry name" value="DUF1338"/>
    <property type="match status" value="1"/>
</dbReference>
<keyword evidence="4" id="KW-0408">Iron</keyword>
<dbReference type="PANTHER" id="PTHR39479">
    <property type="match status" value="1"/>
</dbReference>
<dbReference type="Gene3D" id="3.10.180.50">
    <property type="match status" value="1"/>
</dbReference>
<sequence>MSQPITPKLTPAQLRERFVASATAKFASQVPDFVALQKLVADNGGTFLNDHGAIRTADPAVTALFARAAGVLGLRKELDYRFPAKKLVSFDLQAIGEDSRQFKIFVSQVDLAAFPPEVAALVQADCAEQAEAVDHRDFLGLIERAEAEGGLSEREADAFVSHFVHRLMHRNGPPMKRSLLEAVAAVSGEAASALALGPDFNHVTIDVYAAAYSGIEAMAEAMRQRGFRMLPAIQGAPGTLLRQTATLAATMETPVLEADGSIGSARTEKQFVEIIERNQAVNAWGGKLWAQNGSPLIFRNFLAANAEQIFAAAATKLA</sequence>
<dbReference type="EMBL" id="AKGD01000001">
    <property type="protein sequence ID" value="EIT70397.1"/>
    <property type="molecule type" value="Genomic_DNA"/>
</dbReference>
<evidence type="ECO:0000256" key="1">
    <source>
        <dbReference type="ARBA" id="ARBA00001954"/>
    </source>
</evidence>
<evidence type="ECO:0000256" key="6">
    <source>
        <dbReference type="ARBA" id="ARBA00035023"/>
    </source>
</evidence>
<evidence type="ECO:0000256" key="4">
    <source>
        <dbReference type="ARBA" id="ARBA00023004"/>
    </source>
</evidence>
<comment type="caution">
    <text evidence="8">The sequence shown here is derived from an EMBL/GenBank/DDBJ whole genome shotgun (WGS) entry which is preliminary data.</text>
</comment>
<comment type="similarity">
    <text evidence="5">Belongs to the 2-oxoadipate dioxygenase/decarboxylase family.</text>
</comment>
<evidence type="ECO:0000256" key="3">
    <source>
        <dbReference type="ARBA" id="ARBA00023002"/>
    </source>
</evidence>
<keyword evidence="2" id="KW-0223">Dioxygenase</keyword>
<dbReference type="Pfam" id="PF07063">
    <property type="entry name" value="HGLS"/>
    <property type="match status" value="1"/>
</dbReference>
<dbReference type="PANTHER" id="PTHR39479:SF2">
    <property type="entry name" value="2-OXOADIPATE DIOXYGENASE_DECARBOXYLASE"/>
    <property type="match status" value="1"/>
</dbReference>
<proteinExistence type="inferred from homology"/>
<dbReference type="InterPro" id="IPR009770">
    <property type="entry name" value="HGLS"/>
</dbReference>
<dbReference type="RefSeq" id="WP_007183490.1">
    <property type="nucleotide sequence ID" value="NZ_AKGD01000001.1"/>
</dbReference>
<evidence type="ECO:0000256" key="5">
    <source>
        <dbReference type="ARBA" id="ARBA00035013"/>
    </source>
</evidence>
<evidence type="ECO:0000256" key="2">
    <source>
        <dbReference type="ARBA" id="ARBA00022964"/>
    </source>
</evidence>
<protein>
    <recommendedName>
        <fullName evidence="6">2-oxoadipate dioxygenase/decarboxylase</fullName>
        <ecNumber evidence="6">1.13.11.93</ecNumber>
    </recommendedName>
    <alternativeName>
        <fullName evidence="7">2-hydroxyglutarate synthase</fullName>
    </alternativeName>
</protein>